<dbReference type="InterPro" id="IPR050422">
    <property type="entry name" value="X-Pro_aminopeptidase_P"/>
</dbReference>
<accession>A0A445EXW2</accession>
<sequence length="85" mass="9306">MTVTNEPGYYEDGEFGIILENVLIVKEADTNFNFGDRGYLSFEYITWVVVGGGAAEATLSVNLEFLATTLGSQERLAIAKFVESC</sequence>
<organism evidence="1 2">
    <name type="scientific">Glycine soja</name>
    <name type="common">Wild soybean</name>
    <dbReference type="NCBI Taxonomy" id="3848"/>
    <lineage>
        <taxon>Eukaryota</taxon>
        <taxon>Viridiplantae</taxon>
        <taxon>Streptophyta</taxon>
        <taxon>Embryophyta</taxon>
        <taxon>Tracheophyta</taxon>
        <taxon>Spermatophyta</taxon>
        <taxon>Magnoliopsida</taxon>
        <taxon>eudicotyledons</taxon>
        <taxon>Gunneridae</taxon>
        <taxon>Pentapetalae</taxon>
        <taxon>rosids</taxon>
        <taxon>fabids</taxon>
        <taxon>Fabales</taxon>
        <taxon>Fabaceae</taxon>
        <taxon>Papilionoideae</taxon>
        <taxon>50 kb inversion clade</taxon>
        <taxon>NPAAA clade</taxon>
        <taxon>indigoferoid/millettioid clade</taxon>
        <taxon>Phaseoleae</taxon>
        <taxon>Glycine</taxon>
        <taxon>Glycine subgen. Soja</taxon>
    </lineage>
</organism>
<dbReference type="PANTHER" id="PTHR43763:SF12">
    <property type="entry name" value="AMINOPEPTIDASE P1"/>
    <property type="match status" value="1"/>
</dbReference>
<keyword evidence="1" id="KW-0378">Hydrolase</keyword>
<gene>
    <name evidence="1" type="ORF">D0Y65_055385</name>
</gene>
<dbReference type="AlphaFoldDB" id="A0A445EXW2"/>
<name>A0A445EXW2_GLYSO</name>
<dbReference type="EMBL" id="QZWG01001072">
    <property type="protein sequence ID" value="RZB41192.1"/>
    <property type="molecule type" value="Genomic_DNA"/>
</dbReference>
<comment type="caution">
    <text evidence="1">The sequence shown here is derived from an EMBL/GenBank/DDBJ whole genome shotgun (WGS) entry which is preliminary data.</text>
</comment>
<evidence type="ECO:0000313" key="2">
    <source>
        <dbReference type="Proteomes" id="UP000289340"/>
    </source>
</evidence>
<dbReference type="GO" id="GO:0004177">
    <property type="term" value="F:aminopeptidase activity"/>
    <property type="evidence" value="ECO:0007669"/>
    <property type="project" value="UniProtKB-KW"/>
</dbReference>
<reference evidence="1 2" key="1">
    <citation type="submission" date="2018-09" db="EMBL/GenBank/DDBJ databases">
        <title>A high-quality reference genome of wild soybean provides a powerful tool to mine soybean genomes.</title>
        <authorList>
            <person name="Xie M."/>
            <person name="Chung C.Y.L."/>
            <person name="Li M.-W."/>
            <person name="Wong F.-L."/>
            <person name="Chan T.-F."/>
            <person name="Lam H.-M."/>
        </authorList>
    </citation>
    <scope>NUCLEOTIDE SEQUENCE [LARGE SCALE GENOMIC DNA]</scope>
    <source>
        <strain evidence="2">cv. W05</strain>
        <tissue evidence="1">Hypocotyl of etiolated seedlings</tissue>
    </source>
</reference>
<dbReference type="Proteomes" id="UP000289340">
    <property type="component" value="Unassembled WGS sequence"/>
</dbReference>
<keyword evidence="1" id="KW-0031">Aminopeptidase</keyword>
<evidence type="ECO:0000313" key="1">
    <source>
        <dbReference type="EMBL" id="RZB41192.1"/>
    </source>
</evidence>
<keyword evidence="1" id="KW-0645">Protease</keyword>
<proteinExistence type="predicted"/>
<keyword evidence="2" id="KW-1185">Reference proteome</keyword>
<dbReference type="PANTHER" id="PTHR43763">
    <property type="entry name" value="XAA-PRO AMINOPEPTIDASE 1"/>
    <property type="match status" value="1"/>
</dbReference>
<dbReference type="Gene3D" id="3.90.230.10">
    <property type="entry name" value="Creatinase/methionine aminopeptidase superfamily"/>
    <property type="match status" value="1"/>
</dbReference>
<protein>
    <submittedName>
        <fullName evidence="1">Aminopeptidase P1</fullName>
    </submittedName>
</protein>
<dbReference type="InterPro" id="IPR036005">
    <property type="entry name" value="Creatinase/aminopeptidase-like"/>
</dbReference>